<protein>
    <submittedName>
        <fullName evidence="5">Toxin HipA</fullName>
    </submittedName>
</protein>
<dbReference type="PANTHER" id="PTHR37419">
    <property type="entry name" value="SERINE/THREONINE-PROTEIN KINASE TOXIN HIPA"/>
    <property type="match status" value="1"/>
</dbReference>
<dbReference type="Pfam" id="PF07804">
    <property type="entry name" value="HipA_C"/>
    <property type="match status" value="1"/>
</dbReference>
<accession>A0A2S1FJI3</accession>
<dbReference type="PIRSF" id="PIRSF028135">
    <property type="entry name" value="UCP028135_HipA-like"/>
    <property type="match status" value="1"/>
</dbReference>
<dbReference type="InterPro" id="IPR012893">
    <property type="entry name" value="HipA-like_C"/>
</dbReference>
<feature type="domain" description="HipA-like C-terminal" evidence="4">
    <location>
        <begin position="167"/>
        <end position="383"/>
    </location>
</feature>
<dbReference type="InterPro" id="IPR052028">
    <property type="entry name" value="HipA_Ser/Thr_kinase"/>
</dbReference>
<dbReference type="InterPro" id="IPR016869">
    <property type="entry name" value="UCP028135_HipA-like"/>
</dbReference>
<dbReference type="RefSeq" id="WP_181377664.1">
    <property type="nucleotide sequence ID" value="NZ_MG869625.1"/>
</dbReference>
<keyword evidence="3" id="KW-0418">Kinase</keyword>
<dbReference type="EMBL" id="MG869625">
    <property type="protein sequence ID" value="AWD72357.1"/>
    <property type="molecule type" value="Genomic_DNA"/>
</dbReference>
<dbReference type="GO" id="GO:0004674">
    <property type="term" value="F:protein serine/threonine kinase activity"/>
    <property type="evidence" value="ECO:0007669"/>
    <property type="project" value="TreeGrafter"/>
</dbReference>
<dbReference type="AlphaFoldDB" id="A0A2S1FJI3"/>
<keyword evidence="5" id="KW-0614">Plasmid</keyword>
<proteinExistence type="inferred from homology"/>
<sequence>MLDNCTIQLFCDGSWQDVATVALIGREQDGWRAKTYSGYSVEWAVSHGNARDAHALSCQLAVGLEPLELPHWPVFLIDMLPQGFGREELLRRIGLPTTAAEGADWRLLKAGAGNPIGNLRVKEAAAWLQDNAGPTLGFTDAEVAARSEDFAEFLASHGLFVAGSSGVQGEWPKVMLTRAHDGLLYLDHTLADDQAREHYIVKFGRGANLSLASILRHEAPYMELARRLGLRVFAPLMLKQQALFIRRFDRAVQPGGRVVRLAQESIAALTSLPGFGAVPSHDQVCRELMVRCTDPEAEVLEYLKRDVANLALGNKDNHARNTAVQRDFTGGVRLTPLYDFAPMYMHPDGIARRIRWAENDGGRPDWRQVVNRVCEIGEEVQSRGRRARAKATPAMRREALVAGLKAMVPALLEIAKQGDEMGMDREVLNHLRPGIAGQAERLSSLV</sequence>
<evidence type="ECO:0000256" key="2">
    <source>
        <dbReference type="ARBA" id="ARBA00022679"/>
    </source>
</evidence>
<comment type="similarity">
    <text evidence="1">Belongs to the HipA Ser/Thr kinase family.</text>
</comment>
<evidence type="ECO:0000313" key="5">
    <source>
        <dbReference type="EMBL" id="AWD72357.1"/>
    </source>
</evidence>
<geneLocation type="plasmid" evidence="5">
    <name>pW11NP2</name>
</geneLocation>
<reference evidence="5" key="1">
    <citation type="submission" date="2018-01" db="EMBL/GenBank/DDBJ databases">
        <title>Plasmids of psychrophilic Polaromonas spp. isolated from Arctic and Antarctic glaciers.</title>
        <authorList>
            <person name="Dziewit L."/>
            <person name="Ciok A."/>
        </authorList>
    </citation>
    <scope>NUCLEOTIDE SEQUENCE</scope>
    <source>
        <plasmid evidence="5">pW11NP2</plasmid>
    </source>
</reference>
<dbReference type="PANTHER" id="PTHR37419:SF8">
    <property type="entry name" value="TOXIN YJJJ"/>
    <property type="match status" value="1"/>
</dbReference>
<evidence type="ECO:0000256" key="1">
    <source>
        <dbReference type="ARBA" id="ARBA00010164"/>
    </source>
</evidence>
<gene>
    <name evidence="5" type="ORF">pW11NP2_p037</name>
</gene>
<dbReference type="GO" id="GO:0005829">
    <property type="term" value="C:cytosol"/>
    <property type="evidence" value="ECO:0007669"/>
    <property type="project" value="TreeGrafter"/>
</dbReference>
<evidence type="ECO:0000256" key="3">
    <source>
        <dbReference type="ARBA" id="ARBA00022777"/>
    </source>
</evidence>
<name>A0A2S1FJI3_9BURK</name>
<keyword evidence="2" id="KW-0808">Transferase</keyword>
<evidence type="ECO:0000259" key="4">
    <source>
        <dbReference type="Pfam" id="PF07804"/>
    </source>
</evidence>
<organism evidence="5">
    <name type="scientific">Polaromonas sp. W11N</name>
    <dbReference type="NCBI Taxonomy" id="1840303"/>
    <lineage>
        <taxon>Bacteria</taxon>
        <taxon>Pseudomonadati</taxon>
        <taxon>Pseudomonadota</taxon>
        <taxon>Betaproteobacteria</taxon>
        <taxon>Burkholderiales</taxon>
        <taxon>Comamonadaceae</taxon>
        <taxon>Polaromonas</taxon>
    </lineage>
</organism>